<dbReference type="EMBL" id="BGPR01023051">
    <property type="protein sequence ID" value="GBN89930.1"/>
    <property type="molecule type" value="Genomic_DNA"/>
</dbReference>
<proteinExistence type="predicted"/>
<feature type="signal peptide" evidence="1">
    <location>
        <begin position="1"/>
        <end position="23"/>
    </location>
</feature>
<keyword evidence="1" id="KW-0732">Signal</keyword>
<reference evidence="2 3" key="1">
    <citation type="journal article" date="2019" name="Sci. Rep.">
        <title>Orb-weaving spider Araneus ventricosus genome elucidates the spidroin gene catalogue.</title>
        <authorList>
            <person name="Kono N."/>
            <person name="Nakamura H."/>
            <person name="Ohtoshi R."/>
            <person name="Moran D.A.P."/>
            <person name="Shinohara A."/>
            <person name="Yoshida Y."/>
            <person name="Fujiwara M."/>
            <person name="Mori M."/>
            <person name="Tomita M."/>
            <person name="Arakawa K."/>
        </authorList>
    </citation>
    <scope>NUCLEOTIDE SEQUENCE [LARGE SCALE GENOMIC DNA]</scope>
</reference>
<dbReference type="Proteomes" id="UP000499080">
    <property type="component" value="Unassembled WGS sequence"/>
</dbReference>
<sequence>MQNKTWCIAAFLALCILHNLAWSSESAETPSYYTAAVFEHVQTQNCTTDPEQAKEVLKFNVDFFSQVARIAKSKVSEL</sequence>
<protein>
    <submittedName>
        <fullName evidence="2">Uncharacterized protein</fullName>
    </submittedName>
</protein>
<dbReference type="OrthoDB" id="10524158at2759"/>
<organism evidence="2 3">
    <name type="scientific">Araneus ventricosus</name>
    <name type="common">Orbweaver spider</name>
    <name type="synonym">Epeira ventricosa</name>
    <dbReference type="NCBI Taxonomy" id="182803"/>
    <lineage>
        <taxon>Eukaryota</taxon>
        <taxon>Metazoa</taxon>
        <taxon>Ecdysozoa</taxon>
        <taxon>Arthropoda</taxon>
        <taxon>Chelicerata</taxon>
        <taxon>Arachnida</taxon>
        <taxon>Araneae</taxon>
        <taxon>Araneomorphae</taxon>
        <taxon>Entelegynae</taxon>
        <taxon>Araneoidea</taxon>
        <taxon>Araneidae</taxon>
        <taxon>Araneus</taxon>
    </lineage>
</organism>
<dbReference type="AlphaFoldDB" id="A0A4Y2SR22"/>
<feature type="chain" id="PRO_5021254170" evidence="1">
    <location>
        <begin position="24"/>
        <end position="78"/>
    </location>
</feature>
<keyword evidence="3" id="KW-1185">Reference proteome</keyword>
<comment type="caution">
    <text evidence="2">The sequence shown here is derived from an EMBL/GenBank/DDBJ whole genome shotgun (WGS) entry which is preliminary data.</text>
</comment>
<name>A0A4Y2SR22_ARAVE</name>
<evidence type="ECO:0000256" key="1">
    <source>
        <dbReference type="SAM" id="SignalP"/>
    </source>
</evidence>
<gene>
    <name evidence="2" type="ORF">AVEN_231755_1</name>
</gene>
<evidence type="ECO:0000313" key="2">
    <source>
        <dbReference type="EMBL" id="GBN89930.1"/>
    </source>
</evidence>
<accession>A0A4Y2SR22</accession>
<evidence type="ECO:0000313" key="3">
    <source>
        <dbReference type="Proteomes" id="UP000499080"/>
    </source>
</evidence>